<comment type="caution">
    <text evidence="1">The sequence shown here is derived from an EMBL/GenBank/DDBJ whole genome shotgun (WGS) entry which is preliminary data.</text>
</comment>
<protein>
    <recommendedName>
        <fullName evidence="3">DNA-directed RNA polymerase</fullName>
    </recommendedName>
</protein>
<proteinExistence type="predicted"/>
<dbReference type="EMBL" id="CAKMRJ010004445">
    <property type="protein sequence ID" value="CAH1437118.1"/>
    <property type="molecule type" value="Genomic_DNA"/>
</dbReference>
<sequence length="89" mass="10593">MQWFKPTTFESFLQKTYKLKLSSIELGTHNQTGYITDPPISRLLKLIPNHEFFTNNCTYGVKQQSDEIWCLRNITFFNFRVFSPTYTTE</sequence>
<dbReference type="Proteomes" id="UP001157418">
    <property type="component" value="Unassembled WGS sequence"/>
</dbReference>
<dbReference type="AlphaFoldDB" id="A0AAU9NH28"/>
<evidence type="ECO:0000313" key="2">
    <source>
        <dbReference type="Proteomes" id="UP001157418"/>
    </source>
</evidence>
<accession>A0AAU9NH28</accession>
<gene>
    <name evidence="1" type="ORF">LVIROSA_LOCUS23461</name>
</gene>
<reference evidence="1 2" key="1">
    <citation type="submission" date="2022-01" db="EMBL/GenBank/DDBJ databases">
        <authorList>
            <person name="Xiong W."/>
            <person name="Schranz E."/>
        </authorList>
    </citation>
    <scope>NUCLEOTIDE SEQUENCE [LARGE SCALE GENOMIC DNA]</scope>
</reference>
<organism evidence="1 2">
    <name type="scientific">Lactuca virosa</name>
    <dbReference type="NCBI Taxonomy" id="75947"/>
    <lineage>
        <taxon>Eukaryota</taxon>
        <taxon>Viridiplantae</taxon>
        <taxon>Streptophyta</taxon>
        <taxon>Embryophyta</taxon>
        <taxon>Tracheophyta</taxon>
        <taxon>Spermatophyta</taxon>
        <taxon>Magnoliopsida</taxon>
        <taxon>eudicotyledons</taxon>
        <taxon>Gunneridae</taxon>
        <taxon>Pentapetalae</taxon>
        <taxon>asterids</taxon>
        <taxon>campanulids</taxon>
        <taxon>Asterales</taxon>
        <taxon>Asteraceae</taxon>
        <taxon>Cichorioideae</taxon>
        <taxon>Cichorieae</taxon>
        <taxon>Lactucinae</taxon>
        <taxon>Lactuca</taxon>
    </lineage>
</organism>
<name>A0AAU9NH28_9ASTR</name>
<evidence type="ECO:0000313" key="1">
    <source>
        <dbReference type="EMBL" id="CAH1437118.1"/>
    </source>
</evidence>
<evidence type="ECO:0008006" key="3">
    <source>
        <dbReference type="Google" id="ProtNLM"/>
    </source>
</evidence>
<keyword evidence="2" id="KW-1185">Reference proteome</keyword>